<dbReference type="AlphaFoldDB" id="A0A212QMN8"/>
<keyword evidence="2" id="KW-1185">Reference proteome</keyword>
<dbReference type="InParanoid" id="A0A212QMN8"/>
<dbReference type="Proteomes" id="UP000197025">
    <property type="component" value="Unassembled WGS sequence"/>
</dbReference>
<dbReference type="RefSeq" id="WP_088570379.1">
    <property type="nucleotide sequence ID" value="NZ_FYEK01000012.1"/>
</dbReference>
<proteinExistence type="predicted"/>
<gene>
    <name evidence="1" type="ORF">SAMN02746019_00025680</name>
</gene>
<reference evidence="2" key="1">
    <citation type="submission" date="2017-06" db="EMBL/GenBank/DDBJ databases">
        <authorList>
            <person name="Varghese N."/>
            <person name="Submissions S."/>
        </authorList>
    </citation>
    <scope>NUCLEOTIDE SEQUENCE [LARGE SCALE GENOMIC DNA]</scope>
    <source>
        <strain evidence="2">JAD2</strain>
    </source>
</reference>
<dbReference type="EMBL" id="FYEK01000012">
    <property type="protein sequence ID" value="SNB60663.1"/>
    <property type="molecule type" value="Genomic_DNA"/>
</dbReference>
<organism evidence="1 2">
    <name type="scientific">Thermoflexus hugenholtzii JAD2</name>
    <dbReference type="NCBI Taxonomy" id="877466"/>
    <lineage>
        <taxon>Bacteria</taxon>
        <taxon>Bacillati</taxon>
        <taxon>Chloroflexota</taxon>
        <taxon>Thermoflexia</taxon>
        <taxon>Thermoflexales</taxon>
        <taxon>Thermoflexaceae</taxon>
        <taxon>Thermoflexus</taxon>
    </lineage>
</organism>
<accession>A0A212QMN8</accession>
<evidence type="ECO:0000313" key="1">
    <source>
        <dbReference type="EMBL" id="SNB60663.1"/>
    </source>
</evidence>
<sequence length="212" mass="23114">MASPGAHPRSSSGPAFIGRVIEASARAFRVGCRLTADDIPAFGSFVQTARGETTIIGVIYDLVLQGDELTRMVALQEIPPQEIQQDMIENRNIPVQIGVLILGYLRERGTAYGIPPQPPALLEPVYACLPSQIHRFTERPDFLRTLVEAREASDDVVAAVIRTAAEARSGPARRDFVIQAGQELVRLLADEPIRLAQLLRRIRAAVEIGAPS</sequence>
<name>A0A212QMN8_9CHLR</name>
<evidence type="ECO:0000313" key="2">
    <source>
        <dbReference type="Proteomes" id="UP000197025"/>
    </source>
</evidence>
<dbReference type="OrthoDB" id="159814at2"/>
<protein>
    <submittedName>
        <fullName evidence="1">Uncharacterized protein</fullName>
    </submittedName>
</protein>